<gene>
    <name evidence="1" type="ORF">B4U79_00351</name>
    <name evidence="3" type="ORF">B4U79_10845</name>
    <name evidence="2" type="ORF">B4U79_13655</name>
</gene>
<dbReference type="Proteomes" id="UP000285301">
    <property type="component" value="Unassembled WGS sequence"/>
</dbReference>
<organism evidence="1 4">
    <name type="scientific">Dinothrombium tinctorium</name>
    <dbReference type="NCBI Taxonomy" id="1965070"/>
    <lineage>
        <taxon>Eukaryota</taxon>
        <taxon>Metazoa</taxon>
        <taxon>Ecdysozoa</taxon>
        <taxon>Arthropoda</taxon>
        <taxon>Chelicerata</taxon>
        <taxon>Arachnida</taxon>
        <taxon>Acari</taxon>
        <taxon>Acariformes</taxon>
        <taxon>Trombidiformes</taxon>
        <taxon>Prostigmata</taxon>
        <taxon>Anystina</taxon>
        <taxon>Parasitengona</taxon>
        <taxon>Trombidioidea</taxon>
        <taxon>Trombidiidae</taxon>
        <taxon>Dinothrombium</taxon>
    </lineage>
</organism>
<evidence type="ECO:0000313" key="2">
    <source>
        <dbReference type="EMBL" id="RWS00898.1"/>
    </source>
</evidence>
<accession>A0A3S3RGE1</accession>
<proteinExistence type="predicted"/>
<reference evidence="1 4" key="1">
    <citation type="journal article" date="2018" name="Gigascience">
        <title>Genomes of trombidid mites reveal novel predicted allergens and laterally-transferred genes associated with secondary metabolism.</title>
        <authorList>
            <person name="Dong X."/>
            <person name="Chaisiri K."/>
            <person name="Xia D."/>
            <person name="Armstrong S.D."/>
            <person name="Fang Y."/>
            <person name="Donnelly M.J."/>
            <person name="Kadowaki T."/>
            <person name="McGarry J.W."/>
            <person name="Darby A.C."/>
            <person name="Makepeace B.L."/>
        </authorList>
    </citation>
    <scope>NUCLEOTIDE SEQUENCE [LARGE SCALE GENOMIC DNA]</scope>
    <source>
        <strain evidence="1">UoL-WK</strain>
    </source>
</reference>
<dbReference type="EMBL" id="NCKU01010261">
    <property type="protein sequence ID" value="RWS00898.1"/>
    <property type="molecule type" value="Genomic_DNA"/>
</dbReference>
<comment type="caution">
    <text evidence="1">The sequence shown here is derived from an EMBL/GenBank/DDBJ whole genome shotgun (WGS) entry which is preliminary data.</text>
</comment>
<evidence type="ECO:0000313" key="3">
    <source>
        <dbReference type="EMBL" id="RWS00904.1"/>
    </source>
</evidence>
<protein>
    <submittedName>
        <fullName evidence="1">Uncharacterized protein</fullName>
    </submittedName>
</protein>
<dbReference type="AlphaFoldDB" id="A0A3S3RGE1"/>
<evidence type="ECO:0000313" key="4">
    <source>
        <dbReference type="Proteomes" id="UP000285301"/>
    </source>
</evidence>
<sequence>MRALQEDEKCLKPVKKLCKEYEKAKDAG</sequence>
<evidence type="ECO:0000313" key="1">
    <source>
        <dbReference type="EMBL" id="RWR99464.1"/>
    </source>
</evidence>
<dbReference type="EMBL" id="NCKU01015058">
    <property type="protein sequence ID" value="RWR99464.1"/>
    <property type="molecule type" value="Genomic_DNA"/>
</dbReference>
<feature type="non-terminal residue" evidence="1">
    <location>
        <position position="28"/>
    </location>
</feature>
<dbReference type="EMBL" id="NCKU01010259">
    <property type="protein sequence ID" value="RWS00904.1"/>
    <property type="molecule type" value="Genomic_DNA"/>
</dbReference>
<keyword evidence="4" id="KW-1185">Reference proteome</keyword>
<reference evidence="1" key="2">
    <citation type="submission" date="2018-11" db="EMBL/GenBank/DDBJ databases">
        <title>Trombidioid mite genomics.</title>
        <authorList>
            <person name="Dong X."/>
        </authorList>
    </citation>
    <scope>NUCLEOTIDE SEQUENCE</scope>
    <source>
        <strain evidence="1">UoL-WK</strain>
    </source>
</reference>
<name>A0A3S3RGE1_9ACAR</name>